<dbReference type="Gene3D" id="2.40.10.340">
    <property type="entry name" value="Rod shape-determining protein MreC, domain 1"/>
    <property type="match status" value="1"/>
</dbReference>
<dbReference type="Pfam" id="PF04085">
    <property type="entry name" value="MreC"/>
    <property type="match status" value="1"/>
</dbReference>
<evidence type="ECO:0000256" key="2">
    <source>
        <dbReference type="ARBA" id="ARBA00013855"/>
    </source>
</evidence>
<comment type="similarity">
    <text evidence="1">Belongs to the MreC family.</text>
</comment>
<dbReference type="Proteomes" id="UP000259570">
    <property type="component" value="Unassembled WGS sequence"/>
</dbReference>
<dbReference type="InterPro" id="IPR007221">
    <property type="entry name" value="MreC"/>
</dbReference>
<dbReference type="PANTHER" id="PTHR34138">
    <property type="entry name" value="CELL SHAPE-DETERMINING PROTEIN MREC"/>
    <property type="match status" value="1"/>
</dbReference>
<accession>A0A3E1KR02</accession>
<sequence>MHSYAGPPVASRPGEVTSTLRLLVYLVLAITLIALDSRGSWLSQVRLQANLLIQPIWAVAGLPGRIGSQVRDNAATHAQLVEETRDLRNQLLVANARLTRLQTAALDNAQLRELLNAAERRGLDVQLAPILDIDLDPTRQRLLLDAGSRDGVLMGQAVIDAGGLMGQVIEVTPLHSTVLLLTDPDHAVPVSVARNGVRLIVYGRGDRLELRDIPLSAGVQVGDEIVTSGLGGRFPTGFPVGKVSELHPDDTHAFLVGELTPAAKLDRGRDVLLLRAGKPLRVVPVAGEAGPGTGDRGPGNSSGNGLDGAGGGGLAAHGEPAPRSVAARSGGTSMQGARQADAAPASTSNASAPGVGPASGQGNAAVSPTSGARSRPQVPAAGNAVQNDPAPASTSTASPRVPGPRSPVPAPPETDQ</sequence>
<feature type="compositionally biased region" description="Polar residues" evidence="5">
    <location>
        <begin position="360"/>
        <end position="372"/>
    </location>
</feature>
<evidence type="ECO:0000256" key="5">
    <source>
        <dbReference type="SAM" id="MobiDB-lite"/>
    </source>
</evidence>
<dbReference type="InterPro" id="IPR042177">
    <property type="entry name" value="Cell/Rod_1"/>
</dbReference>
<dbReference type="Gene3D" id="2.40.10.350">
    <property type="entry name" value="Rod shape-determining protein MreC, domain 2"/>
    <property type="match status" value="1"/>
</dbReference>
<keyword evidence="3" id="KW-0133">Cell shape</keyword>
<dbReference type="AlphaFoldDB" id="A0A3E1KR02"/>
<name>A0A3E1KR02_9XANT</name>
<feature type="domain" description="Rod shape-determining protein MreC beta-barrel core" evidence="6">
    <location>
        <begin position="132"/>
        <end position="274"/>
    </location>
</feature>
<feature type="compositionally biased region" description="Gly residues" evidence="5">
    <location>
        <begin position="289"/>
        <end position="315"/>
    </location>
</feature>
<organism evidence="7 8">
    <name type="scientific">Xanthomonas nasturtii</name>
    <dbReference type="NCBI Taxonomy" id="1843581"/>
    <lineage>
        <taxon>Bacteria</taxon>
        <taxon>Pseudomonadati</taxon>
        <taxon>Pseudomonadota</taxon>
        <taxon>Gammaproteobacteria</taxon>
        <taxon>Lysobacterales</taxon>
        <taxon>Lysobacteraceae</taxon>
        <taxon>Xanthomonas</taxon>
    </lineage>
</organism>
<feature type="compositionally biased region" description="Low complexity" evidence="5">
    <location>
        <begin position="340"/>
        <end position="352"/>
    </location>
</feature>
<dbReference type="InterPro" id="IPR042175">
    <property type="entry name" value="Cell/Rod_MreC_2"/>
</dbReference>
<feature type="region of interest" description="Disordered" evidence="5">
    <location>
        <begin position="284"/>
        <end position="416"/>
    </location>
</feature>
<dbReference type="FunFam" id="2.40.10.340:FF:000002">
    <property type="entry name" value="Rod shape-determining protein MreC"/>
    <property type="match status" value="1"/>
</dbReference>
<protein>
    <recommendedName>
        <fullName evidence="2">Cell shape-determining protein MreC</fullName>
    </recommendedName>
    <alternativeName>
        <fullName evidence="4">Cell shape protein MreC</fullName>
    </alternativeName>
</protein>
<feature type="compositionally biased region" description="Pro residues" evidence="5">
    <location>
        <begin position="401"/>
        <end position="416"/>
    </location>
</feature>
<evidence type="ECO:0000259" key="6">
    <source>
        <dbReference type="Pfam" id="PF04085"/>
    </source>
</evidence>
<dbReference type="GeneID" id="97210197"/>
<dbReference type="RefSeq" id="WP_116905059.1">
    <property type="nucleotide sequence ID" value="NZ_CP142084.2"/>
</dbReference>
<gene>
    <name evidence="7" type="primary">mreC</name>
    <name evidence="7" type="ORF">DZD52_03475</name>
</gene>
<reference evidence="7 8" key="1">
    <citation type="submission" date="2018-08" db="EMBL/GenBank/DDBJ databases">
        <title>Genome sequencing of X. nasturtii WHRI 8984.</title>
        <authorList>
            <person name="Studholme D.J."/>
            <person name="Mchugh J."/>
            <person name="Vicente J."/>
        </authorList>
    </citation>
    <scope>NUCLEOTIDE SEQUENCE [LARGE SCALE GENOMIC DNA]</scope>
    <source>
        <strain evidence="7 8">WHRI 8984</strain>
    </source>
</reference>
<evidence type="ECO:0000256" key="1">
    <source>
        <dbReference type="ARBA" id="ARBA00009369"/>
    </source>
</evidence>
<proteinExistence type="inferred from homology"/>
<evidence type="ECO:0000313" key="8">
    <source>
        <dbReference type="Proteomes" id="UP000259570"/>
    </source>
</evidence>
<evidence type="ECO:0000256" key="4">
    <source>
        <dbReference type="ARBA" id="ARBA00032089"/>
    </source>
</evidence>
<dbReference type="GO" id="GO:0005886">
    <property type="term" value="C:plasma membrane"/>
    <property type="evidence" value="ECO:0007669"/>
    <property type="project" value="TreeGrafter"/>
</dbReference>
<dbReference type="InterPro" id="IPR055342">
    <property type="entry name" value="MreC_beta-barrel_core"/>
</dbReference>
<comment type="caution">
    <text evidence="7">The sequence shown here is derived from an EMBL/GenBank/DDBJ whole genome shotgun (WGS) entry which is preliminary data.</text>
</comment>
<evidence type="ECO:0000256" key="3">
    <source>
        <dbReference type="ARBA" id="ARBA00022960"/>
    </source>
</evidence>
<dbReference type="GO" id="GO:0008360">
    <property type="term" value="P:regulation of cell shape"/>
    <property type="evidence" value="ECO:0007669"/>
    <property type="project" value="UniProtKB-KW"/>
</dbReference>
<evidence type="ECO:0000313" key="7">
    <source>
        <dbReference type="EMBL" id="RFF41918.1"/>
    </source>
</evidence>
<dbReference type="NCBIfam" id="TIGR00219">
    <property type="entry name" value="mreC"/>
    <property type="match status" value="1"/>
</dbReference>
<dbReference type="EMBL" id="QUZM01000004">
    <property type="protein sequence ID" value="RFF41918.1"/>
    <property type="molecule type" value="Genomic_DNA"/>
</dbReference>
<dbReference type="OrthoDB" id="9808025at2"/>
<dbReference type="PANTHER" id="PTHR34138:SF1">
    <property type="entry name" value="CELL SHAPE-DETERMINING PROTEIN MREC"/>
    <property type="match status" value="1"/>
</dbReference>
<dbReference type="STRING" id="1843581.A7D16_16660"/>